<gene>
    <name evidence="2" type="ORF">FN846DRAFT_886464</name>
</gene>
<feature type="compositionally biased region" description="Polar residues" evidence="1">
    <location>
        <begin position="22"/>
        <end position="34"/>
    </location>
</feature>
<evidence type="ECO:0000313" key="3">
    <source>
        <dbReference type="Proteomes" id="UP000326924"/>
    </source>
</evidence>
<organism evidence="2 3">
    <name type="scientific">Sphaerosporella brunnea</name>
    <dbReference type="NCBI Taxonomy" id="1250544"/>
    <lineage>
        <taxon>Eukaryota</taxon>
        <taxon>Fungi</taxon>
        <taxon>Dikarya</taxon>
        <taxon>Ascomycota</taxon>
        <taxon>Pezizomycotina</taxon>
        <taxon>Pezizomycetes</taxon>
        <taxon>Pezizales</taxon>
        <taxon>Pyronemataceae</taxon>
        <taxon>Sphaerosporella</taxon>
    </lineage>
</organism>
<protein>
    <submittedName>
        <fullName evidence="2">Uncharacterized protein</fullName>
    </submittedName>
</protein>
<evidence type="ECO:0000256" key="1">
    <source>
        <dbReference type="SAM" id="MobiDB-lite"/>
    </source>
</evidence>
<proteinExistence type="predicted"/>
<reference evidence="2 3" key="1">
    <citation type="submission" date="2019-09" db="EMBL/GenBank/DDBJ databases">
        <title>Draft genome of the ectomycorrhizal ascomycete Sphaerosporella brunnea.</title>
        <authorList>
            <consortium name="DOE Joint Genome Institute"/>
            <person name="Benucci G.M."/>
            <person name="Marozzi G."/>
            <person name="Antonielli L."/>
            <person name="Sanchez S."/>
            <person name="Marco P."/>
            <person name="Wang X."/>
            <person name="Falini L.B."/>
            <person name="Barry K."/>
            <person name="Haridas S."/>
            <person name="Lipzen A."/>
            <person name="Labutti K."/>
            <person name="Grigoriev I.V."/>
            <person name="Murat C."/>
            <person name="Martin F."/>
            <person name="Albertini E."/>
            <person name="Donnini D."/>
            <person name="Bonito G."/>
        </authorList>
    </citation>
    <scope>NUCLEOTIDE SEQUENCE [LARGE SCALE GENOMIC DNA]</scope>
    <source>
        <strain evidence="2 3">Sb_GMNB300</strain>
    </source>
</reference>
<dbReference type="AlphaFoldDB" id="A0A5J5F9I1"/>
<dbReference type="InParanoid" id="A0A5J5F9I1"/>
<dbReference type="Proteomes" id="UP000326924">
    <property type="component" value="Unassembled WGS sequence"/>
</dbReference>
<accession>A0A5J5F9I1</accession>
<name>A0A5J5F9I1_9PEZI</name>
<feature type="compositionally biased region" description="Low complexity" evidence="1">
    <location>
        <begin position="1"/>
        <end position="21"/>
    </location>
</feature>
<sequence>MVQSGSSLGSSEGWSGEMMQSTWTSGSQGSNFSMTDEGLIRRRANSEPLTTDLLTQCLQRVLVEYHQNEQAKLAVYARLEEMLTKTASRDAAEIVMEKSEKTILTFQADCEVQLENALEAKLALLVSMQANTT</sequence>
<comment type="caution">
    <text evidence="2">The sequence shown here is derived from an EMBL/GenBank/DDBJ whole genome shotgun (WGS) entry which is preliminary data.</text>
</comment>
<evidence type="ECO:0000313" key="2">
    <source>
        <dbReference type="EMBL" id="KAA8913615.1"/>
    </source>
</evidence>
<dbReference type="EMBL" id="VXIS01000013">
    <property type="protein sequence ID" value="KAA8913615.1"/>
    <property type="molecule type" value="Genomic_DNA"/>
</dbReference>
<feature type="region of interest" description="Disordered" evidence="1">
    <location>
        <begin position="1"/>
        <end position="39"/>
    </location>
</feature>
<keyword evidence="3" id="KW-1185">Reference proteome</keyword>